<evidence type="ECO:0000256" key="3">
    <source>
        <dbReference type="SAM" id="MobiDB-lite"/>
    </source>
</evidence>
<evidence type="ECO:0000256" key="2">
    <source>
        <dbReference type="ARBA" id="ARBA00022468"/>
    </source>
</evidence>
<dbReference type="PANTHER" id="PTHR11787:SF4">
    <property type="entry name" value="CHM, RAB ESCORT PROTEIN 1"/>
    <property type="match status" value="1"/>
</dbReference>
<organism evidence="4 5">
    <name type="scientific">Lanius ludovicianus</name>
    <name type="common">Loggerhead shrike</name>
    <dbReference type="NCBI Taxonomy" id="28713"/>
    <lineage>
        <taxon>Eukaryota</taxon>
        <taxon>Metazoa</taxon>
        <taxon>Chordata</taxon>
        <taxon>Craniata</taxon>
        <taxon>Vertebrata</taxon>
        <taxon>Euteleostomi</taxon>
        <taxon>Archelosauria</taxon>
        <taxon>Archosauria</taxon>
        <taxon>Dinosauria</taxon>
        <taxon>Saurischia</taxon>
        <taxon>Theropoda</taxon>
        <taxon>Coelurosauria</taxon>
        <taxon>Aves</taxon>
        <taxon>Neognathae</taxon>
        <taxon>Neoaves</taxon>
        <taxon>Telluraves</taxon>
        <taxon>Australaves</taxon>
        <taxon>Passeriformes</taxon>
        <taxon>Corvoidea</taxon>
        <taxon>Laniidae</taxon>
        <taxon>Lanius</taxon>
    </lineage>
</organism>
<accession>A0A7K5RZB5</accession>
<dbReference type="GO" id="GO:0005968">
    <property type="term" value="C:Rab-protein geranylgeranyltransferase complex"/>
    <property type="evidence" value="ECO:0007669"/>
    <property type="project" value="TreeGrafter"/>
</dbReference>
<dbReference type="PANTHER" id="PTHR11787">
    <property type="entry name" value="RAB GDP-DISSOCIATION INHIBITOR"/>
    <property type="match status" value="1"/>
</dbReference>
<keyword evidence="4" id="KW-0808">Transferase</keyword>
<dbReference type="GO" id="GO:0016192">
    <property type="term" value="P:vesicle-mediated transport"/>
    <property type="evidence" value="ECO:0007669"/>
    <property type="project" value="TreeGrafter"/>
</dbReference>
<dbReference type="AlphaFoldDB" id="A0A7K5RZB5"/>
<dbReference type="Gene3D" id="3.30.519.10">
    <property type="entry name" value="Guanine Nucleotide Dissociation Inhibitor, domain 2"/>
    <property type="match status" value="1"/>
</dbReference>
<protein>
    <submittedName>
        <fullName evidence="4">RAE1 geranylgeranyltransferase</fullName>
    </submittedName>
</protein>
<evidence type="ECO:0000313" key="4">
    <source>
        <dbReference type="EMBL" id="NWT85099.1"/>
    </source>
</evidence>
<keyword evidence="2" id="KW-0343">GTPase activation</keyword>
<sequence>QDSAEGVEEAGALPKLPVFGTPATEGVSAGSEKESPAAEGISAGSEKESPVAEGISAGSEKESPAAESPGAEPQTPEAEQALGTEAARAAPGDGAGTAPGSAAAPSTASGESTAEPAKMEAAPSESAAQEPKKITYSQIVREGRRFNIDLVSKLLYSRGLLIDLLIKSNVSRYAEFKNATRILAFREGKVEQVPCSRADIFNSRQLTMVEKRMLMKFLTFCLDYEQHPEEYQ</sequence>
<dbReference type="GO" id="GO:0005096">
    <property type="term" value="F:GTPase activator activity"/>
    <property type="evidence" value="ECO:0007669"/>
    <property type="project" value="UniProtKB-KW"/>
</dbReference>
<dbReference type="Proteomes" id="UP000547499">
    <property type="component" value="Unassembled WGS sequence"/>
</dbReference>
<feature type="compositionally biased region" description="Low complexity" evidence="3">
    <location>
        <begin position="84"/>
        <end position="129"/>
    </location>
</feature>
<evidence type="ECO:0000313" key="5">
    <source>
        <dbReference type="Proteomes" id="UP000547499"/>
    </source>
</evidence>
<gene>
    <name evidence="4" type="primary">Chm</name>
    <name evidence="4" type="ORF">LANLUD_R09924</name>
</gene>
<feature type="non-terminal residue" evidence="4">
    <location>
        <position position="232"/>
    </location>
</feature>
<dbReference type="GO" id="GO:0007264">
    <property type="term" value="P:small GTPase-mediated signal transduction"/>
    <property type="evidence" value="ECO:0007669"/>
    <property type="project" value="InterPro"/>
</dbReference>
<dbReference type="InterPro" id="IPR018203">
    <property type="entry name" value="GDP_dissociation_inhibitor"/>
</dbReference>
<dbReference type="GO" id="GO:0005829">
    <property type="term" value="C:cytosol"/>
    <property type="evidence" value="ECO:0007669"/>
    <property type="project" value="TreeGrafter"/>
</dbReference>
<feature type="non-terminal residue" evidence="4">
    <location>
        <position position="1"/>
    </location>
</feature>
<name>A0A7K5RZB5_LANLU</name>
<evidence type="ECO:0000256" key="1">
    <source>
        <dbReference type="ARBA" id="ARBA00005593"/>
    </source>
</evidence>
<reference evidence="4 5" key="1">
    <citation type="submission" date="2019-09" db="EMBL/GenBank/DDBJ databases">
        <title>Bird 10,000 Genomes (B10K) Project - Family phase.</title>
        <authorList>
            <person name="Zhang G."/>
        </authorList>
    </citation>
    <scope>NUCLEOTIDE SEQUENCE [LARGE SCALE GENOMIC DNA]</scope>
    <source>
        <strain evidence="4">B10K-DU-001-65</strain>
        <tissue evidence="4">Muscle</tissue>
    </source>
</reference>
<comment type="caution">
    <text evidence="4">The sequence shown here is derived from an EMBL/GenBank/DDBJ whole genome shotgun (WGS) entry which is preliminary data.</text>
</comment>
<dbReference type="GO" id="GO:0005092">
    <property type="term" value="F:GDP-dissociation inhibitor activity"/>
    <property type="evidence" value="ECO:0007669"/>
    <property type="project" value="InterPro"/>
</dbReference>
<comment type="similarity">
    <text evidence="1">Belongs to the Rab GDI family.</text>
</comment>
<dbReference type="GO" id="GO:0005634">
    <property type="term" value="C:nucleus"/>
    <property type="evidence" value="ECO:0007669"/>
    <property type="project" value="TreeGrafter"/>
</dbReference>
<proteinExistence type="inferred from homology"/>
<dbReference type="Pfam" id="PF00996">
    <property type="entry name" value="GDI"/>
    <property type="match status" value="1"/>
</dbReference>
<dbReference type="PRINTS" id="PR00891">
    <property type="entry name" value="RABGDIREP"/>
</dbReference>
<feature type="region of interest" description="Disordered" evidence="3">
    <location>
        <begin position="1"/>
        <end position="131"/>
    </location>
</feature>
<dbReference type="GO" id="GO:0016740">
    <property type="term" value="F:transferase activity"/>
    <property type="evidence" value="ECO:0007669"/>
    <property type="project" value="UniProtKB-KW"/>
</dbReference>
<dbReference type="EMBL" id="VYXG01006295">
    <property type="protein sequence ID" value="NWT85099.1"/>
    <property type="molecule type" value="Genomic_DNA"/>
</dbReference>
<dbReference type="SUPFAM" id="SSF51905">
    <property type="entry name" value="FAD/NAD(P)-binding domain"/>
    <property type="match status" value="1"/>
</dbReference>
<keyword evidence="5" id="KW-1185">Reference proteome</keyword>
<dbReference type="InterPro" id="IPR036188">
    <property type="entry name" value="FAD/NAD-bd_sf"/>
</dbReference>